<keyword evidence="5" id="KW-1185">Reference proteome</keyword>
<dbReference type="EMBL" id="QENQ01000001">
    <property type="protein sequence ID" value="PVX28259.1"/>
    <property type="molecule type" value="Genomic_DNA"/>
</dbReference>
<evidence type="ECO:0000313" key="4">
    <source>
        <dbReference type="EMBL" id="PVX28259.1"/>
    </source>
</evidence>
<organism evidence="4 5">
    <name type="scientific">Sphingomonas pokkalii</name>
    <dbReference type="NCBI Taxonomy" id="2175090"/>
    <lineage>
        <taxon>Bacteria</taxon>
        <taxon>Pseudomonadati</taxon>
        <taxon>Pseudomonadota</taxon>
        <taxon>Alphaproteobacteria</taxon>
        <taxon>Sphingomonadales</taxon>
        <taxon>Sphingomonadaceae</taxon>
        <taxon>Sphingomonas</taxon>
    </lineage>
</organism>
<evidence type="ECO:0000313" key="5">
    <source>
        <dbReference type="Proteomes" id="UP000245890"/>
    </source>
</evidence>
<comment type="caution">
    <text evidence="4">The sequence shown here is derived from an EMBL/GenBank/DDBJ whole genome shotgun (WGS) entry which is preliminary data.</text>
</comment>
<dbReference type="InterPro" id="IPR042047">
    <property type="entry name" value="SleB_dom1"/>
</dbReference>
<evidence type="ECO:0000259" key="3">
    <source>
        <dbReference type="Pfam" id="PF07486"/>
    </source>
</evidence>
<keyword evidence="4" id="KW-0378">Hydrolase</keyword>
<dbReference type="InterPro" id="IPR011105">
    <property type="entry name" value="Cell_wall_hydrolase_SleB"/>
</dbReference>
<evidence type="ECO:0000256" key="1">
    <source>
        <dbReference type="SAM" id="MobiDB-lite"/>
    </source>
</evidence>
<name>A0A2U0SAA4_9SPHN</name>
<keyword evidence="2" id="KW-0732">Signal</keyword>
<dbReference type="Pfam" id="PF07486">
    <property type="entry name" value="Hydrolase_2"/>
    <property type="match status" value="1"/>
</dbReference>
<gene>
    <name evidence="4" type="ORF">DD559_01985</name>
</gene>
<sequence>MKLLPRAATFAAVTFCAGALANAATLNLTPLPQQDSHGNAMVQPIPGQEQNALPSAPVPATQSAVEQQDGAEKTDPTPEYASLSDAVAAQEDVAALEDDRELHCLATGVYFEARSEPLSGQLAVADVILNRSTSGRFPGSVCSVITQRGQFSFVRGGKLPKAPENAQWRRAMAVAQVARKNLWESPAGDALYFHARYVNPNLGRATVATVGNHIFYR</sequence>
<evidence type="ECO:0000256" key="2">
    <source>
        <dbReference type="SAM" id="SignalP"/>
    </source>
</evidence>
<feature type="domain" description="Cell wall hydrolase SleB" evidence="3">
    <location>
        <begin position="115"/>
        <end position="216"/>
    </location>
</feature>
<dbReference type="GO" id="GO:0016787">
    <property type="term" value="F:hydrolase activity"/>
    <property type="evidence" value="ECO:0007669"/>
    <property type="project" value="UniProtKB-KW"/>
</dbReference>
<dbReference type="Proteomes" id="UP000245890">
    <property type="component" value="Unassembled WGS sequence"/>
</dbReference>
<feature type="region of interest" description="Disordered" evidence="1">
    <location>
        <begin position="35"/>
        <end position="79"/>
    </location>
</feature>
<feature type="chain" id="PRO_5015762968" evidence="2">
    <location>
        <begin position="24"/>
        <end position="217"/>
    </location>
</feature>
<reference evidence="4 5" key="1">
    <citation type="submission" date="2018-05" db="EMBL/GenBank/DDBJ databases">
        <title>Description of Sphingomonas pokkalii sp nov, isolated from the rhizosphere of saline tolerant pokkali rice and its draft genome analysis.</title>
        <authorList>
            <person name="Menon R."/>
            <person name="Kumari S."/>
            <person name="Rameshkumar N."/>
        </authorList>
    </citation>
    <scope>NUCLEOTIDE SEQUENCE [LARGE SCALE GENOMIC DNA]</scope>
    <source>
        <strain evidence="4 5">L3B27</strain>
    </source>
</reference>
<proteinExistence type="predicted"/>
<feature type="signal peptide" evidence="2">
    <location>
        <begin position="1"/>
        <end position="23"/>
    </location>
</feature>
<dbReference type="Gene3D" id="1.10.10.2520">
    <property type="entry name" value="Cell wall hydrolase SleB, domain 1"/>
    <property type="match status" value="1"/>
</dbReference>
<dbReference type="OrthoDB" id="9785345at2"/>
<accession>A0A2U0SAA4</accession>
<protein>
    <submittedName>
        <fullName evidence="4">Cell wall hydrolase</fullName>
    </submittedName>
</protein>
<dbReference type="AlphaFoldDB" id="A0A2U0SAA4"/>